<name>A0A183UYX4_TOXCA</name>
<protein>
    <submittedName>
        <fullName evidence="3">MBL fold metallo-hydrolase</fullName>
    </submittedName>
</protein>
<reference evidence="1 2" key="2">
    <citation type="submission" date="2018-11" db="EMBL/GenBank/DDBJ databases">
        <authorList>
            <consortium name="Pathogen Informatics"/>
        </authorList>
    </citation>
    <scope>NUCLEOTIDE SEQUENCE [LARGE SCALE GENOMIC DNA]</scope>
</reference>
<evidence type="ECO:0000313" key="2">
    <source>
        <dbReference type="Proteomes" id="UP000050794"/>
    </source>
</evidence>
<accession>A0A183UYX4</accession>
<organism evidence="2 3">
    <name type="scientific">Toxocara canis</name>
    <name type="common">Canine roundworm</name>
    <dbReference type="NCBI Taxonomy" id="6265"/>
    <lineage>
        <taxon>Eukaryota</taxon>
        <taxon>Metazoa</taxon>
        <taxon>Ecdysozoa</taxon>
        <taxon>Nematoda</taxon>
        <taxon>Chromadorea</taxon>
        <taxon>Rhabditida</taxon>
        <taxon>Spirurina</taxon>
        <taxon>Ascaridomorpha</taxon>
        <taxon>Ascaridoidea</taxon>
        <taxon>Toxocaridae</taxon>
        <taxon>Toxocara</taxon>
    </lineage>
</organism>
<evidence type="ECO:0000313" key="1">
    <source>
        <dbReference type="EMBL" id="VDM45015.1"/>
    </source>
</evidence>
<proteinExistence type="predicted"/>
<keyword evidence="2" id="KW-1185">Reference proteome</keyword>
<gene>
    <name evidence="1" type="ORF">TCNE_LOCUS13694</name>
</gene>
<evidence type="ECO:0000313" key="3">
    <source>
        <dbReference type="WBParaSite" id="TCNE_0001369401-mRNA-1"/>
    </source>
</evidence>
<dbReference type="Proteomes" id="UP000050794">
    <property type="component" value="Unassembled WGS sequence"/>
</dbReference>
<reference evidence="3" key="1">
    <citation type="submission" date="2016-06" db="UniProtKB">
        <authorList>
            <consortium name="WormBaseParasite"/>
        </authorList>
    </citation>
    <scope>IDENTIFICATION</scope>
</reference>
<dbReference type="AlphaFoldDB" id="A0A183UYX4"/>
<dbReference type="WBParaSite" id="TCNE_0001369401-mRNA-1">
    <property type="protein sequence ID" value="TCNE_0001369401-mRNA-1"/>
    <property type="gene ID" value="TCNE_0001369401"/>
</dbReference>
<dbReference type="EMBL" id="UYWY01021848">
    <property type="protein sequence ID" value="VDM45015.1"/>
    <property type="molecule type" value="Genomic_DNA"/>
</dbReference>
<sequence length="43" mass="5113">MRIYVYETERFECFDDHASNVYVLLVGTRTEWTIGTYAYGLND</sequence>